<keyword evidence="5" id="KW-1185">Reference proteome</keyword>
<proteinExistence type="predicted"/>
<gene>
    <name evidence="4" type="ORF">DEO23_00105</name>
</gene>
<name>A0A2U2RML3_9MICO</name>
<protein>
    <recommendedName>
        <fullName evidence="3">Peptidase S9 prolyl oligopeptidase catalytic domain-containing protein</fullName>
    </recommendedName>
</protein>
<dbReference type="PANTHER" id="PTHR43037">
    <property type="entry name" value="UNNAMED PRODUCT-RELATED"/>
    <property type="match status" value="1"/>
</dbReference>
<dbReference type="Gene3D" id="3.40.50.1820">
    <property type="entry name" value="alpha/beta hydrolase"/>
    <property type="match status" value="1"/>
</dbReference>
<reference evidence="4 5" key="1">
    <citation type="submission" date="2018-05" db="EMBL/GenBank/DDBJ databases">
        <title>Brachybacterium sp. M1HQ-2T, whole genome shotgun sequence.</title>
        <authorList>
            <person name="Tuo L."/>
        </authorList>
    </citation>
    <scope>NUCLEOTIDE SEQUENCE [LARGE SCALE GENOMIC DNA]</scope>
    <source>
        <strain evidence="4 5">M1HQ-2</strain>
    </source>
</reference>
<evidence type="ECO:0000313" key="4">
    <source>
        <dbReference type="EMBL" id="PWH07108.1"/>
    </source>
</evidence>
<dbReference type="Proteomes" id="UP000245590">
    <property type="component" value="Unassembled WGS sequence"/>
</dbReference>
<dbReference type="InterPro" id="IPR050955">
    <property type="entry name" value="Plant_Biomass_Hydrol_Est"/>
</dbReference>
<dbReference type="OrthoDB" id="9767239at2"/>
<dbReference type="AlphaFoldDB" id="A0A2U2RML3"/>
<dbReference type="GO" id="GO:0008236">
    <property type="term" value="F:serine-type peptidase activity"/>
    <property type="evidence" value="ECO:0007669"/>
    <property type="project" value="InterPro"/>
</dbReference>
<dbReference type="RefSeq" id="WP_109273992.1">
    <property type="nucleotide sequence ID" value="NZ_QFKX01000001.1"/>
</dbReference>
<dbReference type="GO" id="GO:0006508">
    <property type="term" value="P:proteolysis"/>
    <property type="evidence" value="ECO:0007669"/>
    <property type="project" value="InterPro"/>
</dbReference>
<evidence type="ECO:0000259" key="3">
    <source>
        <dbReference type="Pfam" id="PF00326"/>
    </source>
</evidence>
<dbReference type="InterPro" id="IPR006311">
    <property type="entry name" value="TAT_signal"/>
</dbReference>
<feature type="compositionally biased region" description="Gly residues" evidence="2">
    <location>
        <begin position="201"/>
        <end position="211"/>
    </location>
</feature>
<dbReference type="InterPro" id="IPR001375">
    <property type="entry name" value="Peptidase_S9_cat"/>
</dbReference>
<feature type="region of interest" description="Disordered" evidence="2">
    <location>
        <begin position="195"/>
        <end position="214"/>
    </location>
</feature>
<comment type="caution">
    <text evidence="4">The sequence shown here is derived from an EMBL/GenBank/DDBJ whole genome shotgun (WGS) entry which is preliminary data.</text>
</comment>
<dbReference type="Pfam" id="PF00326">
    <property type="entry name" value="Peptidase_S9"/>
    <property type="match status" value="1"/>
</dbReference>
<dbReference type="InterPro" id="IPR029058">
    <property type="entry name" value="AB_hydrolase_fold"/>
</dbReference>
<keyword evidence="1" id="KW-0732">Signal</keyword>
<dbReference type="EMBL" id="QFKX01000001">
    <property type="protein sequence ID" value="PWH07108.1"/>
    <property type="molecule type" value="Genomic_DNA"/>
</dbReference>
<feature type="domain" description="Peptidase S9 prolyl oligopeptidase catalytic" evidence="3">
    <location>
        <begin position="288"/>
        <end position="332"/>
    </location>
</feature>
<evidence type="ECO:0000256" key="2">
    <source>
        <dbReference type="SAM" id="MobiDB-lite"/>
    </source>
</evidence>
<dbReference type="PANTHER" id="PTHR43037:SF1">
    <property type="entry name" value="BLL1128 PROTEIN"/>
    <property type="match status" value="1"/>
</dbReference>
<dbReference type="SUPFAM" id="SSF53474">
    <property type="entry name" value="alpha/beta-Hydrolases"/>
    <property type="match status" value="1"/>
</dbReference>
<accession>A0A2U2RML3</accession>
<sequence length="432" mass="47739">MSTTLPRRTLLTTGAAGTALGTLAILTDPPAHAEQNDRPRSRARFDLDAEVLDGGEQVVSLTIRSSRLEAVRHTSLSTDTFSVHVRATSPLDGSLAYEQDRAVTSARWDGSRSIVLGLEHGEGVEGASTLLYTQDRNVLLDLEYTITQDQPLATTERGTRGPVVLDSFVQGDLRDPEVDSFTHHQVRGGLKYRLFTPSPGAGPGRRNGGGRPRGRRPLVVWLHGVGEGRLHTPEHDYYDNETTLRANRGALGFATARAQAIFGGAYVVAPQSTSKWMADGDGFAPMIQAVIDEVVSRERIDTDRIHVVGCSNGGYMTLKMVAENPREFASQVPICSAVSEPGDTYYLSDRTIRAMRSTPTWLVAAETDTSLDPYRNTVRFHELIDGSIMSLYPTVEWDGYEYPGHWSWIYVARNDPAKSGRHIWQWMADQRR</sequence>
<evidence type="ECO:0000256" key="1">
    <source>
        <dbReference type="ARBA" id="ARBA00022729"/>
    </source>
</evidence>
<dbReference type="Gene3D" id="2.60.40.2180">
    <property type="match status" value="1"/>
</dbReference>
<evidence type="ECO:0000313" key="5">
    <source>
        <dbReference type="Proteomes" id="UP000245590"/>
    </source>
</evidence>
<organism evidence="4 5">
    <name type="scientific">Brachybacterium endophyticum</name>
    <dbReference type="NCBI Taxonomy" id="2182385"/>
    <lineage>
        <taxon>Bacteria</taxon>
        <taxon>Bacillati</taxon>
        <taxon>Actinomycetota</taxon>
        <taxon>Actinomycetes</taxon>
        <taxon>Micrococcales</taxon>
        <taxon>Dermabacteraceae</taxon>
        <taxon>Brachybacterium</taxon>
    </lineage>
</organism>
<dbReference type="PROSITE" id="PS51318">
    <property type="entry name" value="TAT"/>
    <property type="match status" value="1"/>
</dbReference>